<dbReference type="PANTHER" id="PTHR42847:SF8">
    <property type="entry name" value="CONSERVED PROTEIN"/>
    <property type="match status" value="1"/>
</dbReference>
<evidence type="ECO:0000256" key="2">
    <source>
        <dbReference type="ARBA" id="ARBA00022643"/>
    </source>
</evidence>
<evidence type="ECO:0000256" key="1">
    <source>
        <dbReference type="ARBA" id="ARBA00022630"/>
    </source>
</evidence>
<dbReference type="PANTHER" id="PTHR42847">
    <property type="entry name" value="ALKANESULFONATE MONOOXYGENASE"/>
    <property type="match status" value="1"/>
</dbReference>
<dbReference type="InterPro" id="IPR019952">
    <property type="entry name" value="F420_OxRdatse_Rv1855c_pred"/>
</dbReference>
<keyword evidence="4" id="KW-0503">Monooxygenase</keyword>
<dbReference type="EMBL" id="DSIY01000334">
    <property type="protein sequence ID" value="HEG92587.1"/>
    <property type="molecule type" value="Genomic_DNA"/>
</dbReference>
<reference evidence="6" key="1">
    <citation type="journal article" date="2020" name="mSystems">
        <title>Genome- and Community-Level Interaction Insights into Carbon Utilization and Element Cycling Functions of Hydrothermarchaeota in Hydrothermal Sediment.</title>
        <authorList>
            <person name="Zhou Z."/>
            <person name="Liu Y."/>
            <person name="Xu W."/>
            <person name="Pan J."/>
            <person name="Luo Z.H."/>
            <person name="Li M."/>
        </authorList>
    </citation>
    <scope>NUCLEOTIDE SEQUENCE [LARGE SCALE GENOMIC DNA]</scope>
    <source>
        <strain evidence="6">SpSt-210</strain>
    </source>
</reference>
<protein>
    <submittedName>
        <fullName evidence="6">LLM class F420-dependent oxidoreductase</fullName>
    </submittedName>
</protein>
<keyword evidence="1" id="KW-0285">Flavoprotein</keyword>
<organism evidence="6">
    <name type="scientific">Thermorudis peleae</name>
    <dbReference type="NCBI Taxonomy" id="1382356"/>
    <lineage>
        <taxon>Bacteria</taxon>
        <taxon>Pseudomonadati</taxon>
        <taxon>Thermomicrobiota</taxon>
        <taxon>Thermomicrobia</taxon>
        <taxon>Thermomicrobia incertae sedis</taxon>
        <taxon>Thermorudis</taxon>
    </lineage>
</organism>
<name>A0A831TAU0_9BACT</name>
<keyword evidence="3" id="KW-0560">Oxidoreductase</keyword>
<evidence type="ECO:0000256" key="3">
    <source>
        <dbReference type="ARBA" id="ARBA00023002"/>
    </source>
</evidence>
<comment type="caution">
    <text evidence="6">The sequence shown here is derived from an EMBL/GenBank/DDBJ whole genome shotgun (WGS) entry which is preliminary data.</text>
</comment>
<proteinExistence type="predicted"/>
<evidence type="ECO:0000256" key="4">
    <source>
        <dbReference type="ARBA" id="ARBA00023033"/>
    </source>
</evidence>
<evidence type="ECO:0000259" key="5">
    <source>
        <dbReference type="Pfam" id="PF00296"/>
    </source>
</evidence>
<dbReference type="AlphaFoldDB" id="A0A831TAU0"/>
<keyword evidence="2" id="KW-0288">FMN</keyword>
<dbReference type="InterPro" id="IPR011251">
    <property type="entry name" value="Luciferase-like_dom"/>
</dbReference>
<dbReference type="Pfam" id="PF00296">
    <property type="entry name" value="Bac_luciferase"/>
    <property type="match status" value="1"/>
</dbReference>
<dbReference type="InterPro" id="IPR050172">
    <property type="entry name" value="SsuD_RutA_monooxygenase"/>
</dbReference>
<dbReference type="InterPro" id="IPR036661">
    <property type="entry name" value="Luciferase-like_sf"/>
</dbReference>
<sequence length="292" mass="32440">MAPARQLSFGIKTSPQQTTDADILRVWQEADANPAVEHAWVFDHFIPLGPDPTGPCLEGWSLLAALAARTERLRIGVMVTGNTYRHPAVLANIAATVDVISGGRLDFGIGAGWHELEHDMYGLELPSPGRRIRMLGEACEVIRRLWTEERPSFEGRYYRLREARCEPKPVQKPYPPFVIGGSGEQLTLRVAAQYADIWNFGGGPVETFRHKSEVLDRHCLEIGRDPSSIQRSVQLWVDDADPAATRELARQYIDAGATHLVLILRPPFPEGVTHRLADEVIGPLRAAYQPGV</sequence>
<accession>A0A831TAU0</accession>
<dbReference type="Gene3D" id="3.20.20.30">
    <property type="entry name" value="Luciferase-like domain"/>
    <property type="match status" value="1"/>
</dbReference>
<dbReference type="SUPFAM" id="SSF51679">
    <property type="entry name" value="Bacterial luciferase-like"/>
    <property type="match status" value="1"/>
</dbReference>
<evidence type="ECO:0000313" key="6">
    <source>
        <dbReference type="EMBL" id="HEG92587.1"/>
    </source>
</evidence>
<gene>
    <name evidence="6" type="ORF">ENP34_14290</name>
</gene>
<dbReference type="NCBIfam" id="TIGR03560">
    <property type="entry name" value="F420_Rv1855c"/>
    <property type="match status" value="1"/>
</dbReference>
<feature type="domain" description="Luciferase-like" evidence="5">
    <location>
        <begin position="36"/>
        <end position="256"/>
    </location>
</feature>
<dbReference type="GO" id="GO:0008726">
    <property type="term" value="F:alkanesulfonate monooxygenase activity"/>
    <property type="evidence" value="ECO:0007669"/>
    <property type="project" value="TreeGrafter"/>
</dbReference>
<dbReference type="GO" id="GO:0046306">
    <property type="term" value="P:alkanesulfonate catabolic process"/>
    <property type="evidence" value="ECO:0007669"/>
    <property type="project" value="TreeGrafter"/>
</dbReference>